<organism evidence="1">
    <name type="scientific">Iridovirus LCIVAC01</name>
    <dbReference type="NCBI Taxonomy" id="2506607"/>
    <lineage>
        <taxon>Viruses</taxon>
        <taxon>Varidnaviria</taxon>
        <taxon>Bamfordvirae</taxon>
        <taxon>Nucleocytoviricota</taxon>
        <taxon>Megaviricetes</taxon>
        <taxon>Pimascovirales</taxon>
        <taxon>Pimascovirales incertae sedis</taxon>
        <taxon>Iridoviridae</taxon>
    </lineage>
</organism>
<reference evidence="1" key="1">
    <citation type="journal article" date="2019" name="MBio">
        <title>Virus Genomes from Deep Sea Sediments Expand the Ocean Megavirome and Support Independent Origins of Viral Gigantism.</title>
        <authorList>
            <person name="Backstrom D."/>
            <person name="Yutin N."/>
            <person name="Jorgensen S.L."/>
            <person name="Dharamshi J."/>
            <person name="Homa F."/>
            <person name="Zaremba-Niedwiedzka K."/>
            <person name="Spang A."/>
            <person name="Wolf Y.I."/>
            <person name="Koonin E.V."/>
            <person name="Ettema T.J."/>
        </authorList>
    </citation>
    <scope>NUCLEOTIDE SEQUENCE</scope>
</reference>
<dbReference type="EMBL" id="MK500323">
    <property type="protein sequence ID" value="QBK85388.1"/>
    <property type="molecule type" value="Genomic_DNA"/>
</dbReference>
<evidence type="ECO:0000313" key="1">
    <source>
        <dbReference type="EMBL" id="QBK85388.1"/>
    </source>
</evidence>
<name>A0A481YQE2_9VIRU</name>
<gene>
    <name evidence="1" type="ORF">LCIVAC01_01970</name>
</gene>
<protein>
    <submittedName>
        <fullName evidence="1">Uncharacterized protein</fullName>
    </submittedName>
</protein>
<proteinExistence type="predicted"/>
<sequence>MNNDETFNNNSSINKILLIPFLKHLTDYLENDKLEPKQVQLIGEFFMKFKCAEQVKKETNKEFSEEEIMKFFTLGYYVYQFLLDE</sequence>
<accession>A0A481YQE2</accession>